<evidence type="ECO:0000256" key="6">
    <source>
        <dbReference type="SAM" id="MobiDB-lite"/>
    </source>
</evidence>
<feature type="compositionally biased region" description="Polar residues" evidence="6">
    <location>
        <begin position="357"/>
        <end position="367"/>
    </location>
</feature>
<gene>
    <name evidence="8" type="ORF">SAMN05444158_0973</name>
</gene>
<sequence length="367" mass="40609">MPSDIGFVTRARVELAYFSGYATAMQRRTGGAGVILRFMRVRPRRSASFQPLKSHDITPDFLDRTIRALKRWKFDIVSIDEVCERAVTLASPRRFVSLTFDGGYKDLITSAYPVLSRHGVPFTVYVPTAFPDGVGEAWWLALEAIIARENRLSLVMDRKELHFNIANTAAKYQLYDFIESWMRSLPPSDLTLAVNDLCKRYSVDLAALSREASMDWSDLAKLAADPLVTIGGATMNYPVLSNLKDAAALREMTMGIAVTQAALHRGLRHFAYPFGDSAAFRRQHVTMAAETGFASAVSAIPGVVQTAGRTNLHALPRIAWDGRLRSLRAMRVMLSGSMFAHPHTPSPIGKDEISGETRPNATARSES</sequence>
<name>A0A1H1PDP3_9BRAD</name>
<feature type="domain" description="NodB homology" evidence="7">
    <location>
        <begin position="92"/>
        <end position="128"/>
    </location>
</feature>
<dbReference type="GO" id="GO:0016810">
    <property type="term" value="F:hydrolase activity, acting on carbon-nitrogen (but not peptide) bonds"/>
    <property type="evidence" value="ECO:0007669"/>
    <property type="project" value="InterPro"/>
</dbReference>
<dbReference type="InterPro" id="IPR011330">
    <property type="entry name" value="Glyco_hydro/deAcase_b/a-brl"/>
</dbReference>
<comment type="function">
    <text evidence="1">Is involved in generating a small heat-stable compound (Nod), an acylated oligomer of N-acetylglucosamine, that stimulates mitosis in various plant protoplasts.</text>
</comment>
<evidence type="ECO:0000313" key="8">
    <source>
        <dbReference type="EMBL" id="SDS09135.1"/>
    </source>
</evidence>
<dbReference type="PANTHER" id="PTHR34216:SF7">
    <property type="entry name" value="POLY-BETA-1,6-N-ACETYL-D-GLUCOSAMINE N-DEACETYLASE"/>
    <property type="match status" value="1"/>
</dbReference>
<dbReference type="Proteomes" id="UP000243904">
    <property type="component" value="Chromosome I"/>
</dbReference>
<reference evidence="9" key="1">
    <citation type="submission" date="2016-10" db="EMBL/GenBank/DDBJ databases">
        <authorList>
            <person name="Varghese N."/>
            <person name="Submissions S."/>
        </authorList>
    </citation>
    <scope>NUCLEOTIDE SEQUENCE [LARGE SCALE GENOMIC DNA]</scope>
    <source>
        <strain evidence="9">GAS369</strain>
    </source>
</reference>
<dbReference type="RefSeq" id="WP_174556526.1">
    <property type="nucleotide sequence ID" value="NZ_LT629750.1"/>
</dbReference>
<dbReference type="PANTHER" id="PTHR34216">
    <property type="match status" value="1"/>
</dbReference>
<evidence type="ECO:0000259" key="7">
    <source>
        <dbReference type="Pfam" id="PF01522"/>
    </source>
</evidence>
<dbReference type="InterPro" id="IPR051398">
    <property type="entry name" value="Polysacch_Deacetylase"/>
</dbReference>
<dbReference type="AlphaFoldDB" id="A0A1H1PDP3"/>
<evidence type="ECO:0000256" key="3">
    <source>
        <dbReference type="ARBA" id="ARBA00020071"/>
    </source>
</evidence>
<dbReference type="Pfam" id="PF01522">
    <property type="entry name" value="Polysacc_deac_1"/>
    <property type="match status" value="1"/>
</dbReference>
<feature type="region of interest" description="Disordered" evidence="6">
    <location>
        <begin position="341"/>
        <end position="367"/>
    </location>
</feature>
<protein>
    <recommendedName>
        <fullName evidence="3">Chitooligosaccharide deacetylase</fullName>
    </recommendedName>
    <alternativeName>
        <fullName evidence="5">Nodulation protein B</fullName>
    </alternativeName>
</protein>
<dbReference type="CDD" id="cd10968">
    <property type="entry name" value="CE4_Mlr8448_like_5s"/>
    <property type="match status" value="1"/>
</dbReference>
<evidence type="ECO:0000313" key="9">
    <source>
        <dbReference type="Proteomes" id="UP000243904"/>
    </source>
</evidence>
<evidence type="ECO:0000256" key="1">
    <source>
        <dbReference type="ARBA" id="ARBA00003236"/>
    </source>
</evidence>
<keyword evidence="4" id="KW-0732">Signal</keyword>
<evidence type="ECO:0000256" key="5">
    <source>
        <dbReference type="ARBA" id="ARBA00032976"/>
    </source>
</evidence>
<dbReference type="GO" id="GO:0005975">
    <property type="term" value="P:carbohydrate metabolic process"/>
    <property type="evidence" value="ECO:0007669"/>
    <property type="project" value="InterPro"/>
</dbReference>
<comment type="similarity">
    <text evidence="2">Belongs to the polysaccharide deacetylase family.</text>
</comment>
<keyword evidence="9" id="KW-1185">Reference proteome</keyword>
<organism evidence="8 9">
    <name type="scientific">Bradyrhizobium canariense</name>
    <dbReference type="NCBI Taxonomy" id="255045"/>
    <lineage>
        <taxon>Bacteria</taxon>
        <taxon>Pseudomonadati</taxon>
        <taxon>Pseudomonadota</taxon>
        <taxon>Alphaproteobacteria</taxon>
        <taxon>Hyphomicrobiales</taxon>
        <taxon>Nitrobacteraceae</taxon>
        <taxon>Bradyrhizobium</taxon>
    </lineage>
</organism>
<accession>A0A1H1PDP3</accession>
<evidence type="ECO:0000256" key="2">
    <source>
        <dbReference type="ARBA" id="ARBA00010973"/>
    </source>
</evidence>
<proteinExistence type="inferred from homology"/>
<dbReference type="InterPro" id="IPR002509">
    <property type="entry name" value="NODB_dom"/>
</dbReference>
<dbReference type="EMBL" id="LT629750">
    <property type="protein sequence ID" value="SDS09135.1"/>
    <property type="molecule type" value="Genomic_DNA"/>
</dbReference>
<dbReference type="Gene3D" id="3.20.20.370">
    <property type="entry name" value="Glycoside hydrolase/deacetylase"/>
    <property type="match status" value="1"/>
</dbReference>
<dbReference type="SUPFAM" id="SSF88713">
    <property type="entry name" value="Glycoside hydrolase/deacetylase"/>
    <property type="match status" value="1"/>
</dbReference>
<evidence type="ECO:0000256" key="4">
    <source>
        <dbReference type="ARBA" id="ARBA00022729"/>
    </source>
</evidence>